<dbReference type="Gene3D" id="3.40.50.10190">
    <property type="entry name" value="BRCT domain"/>
    <property type="match status" value="3"/>
</dbReference>
<proteinExistence type="predicted"/>
<feature type="domain" description="BRCT" evidence="1">
    <location>
        <begin position="1"/>
        <end position="49"/>
    </location>
</feature>
<dbReference type="InterPro" id="IPR001357">
    <property type="entry name" value="BRCT_dom"/>
</dbReference>
<dbReference type="STRING" id="103827.A0A0N5DBL9"/>
<dbReference type="InterPro" id="IPR036420">
    <property type="entry name" value="BRCT_dom_sf"/>
</dbReference>
<keyword evidence="3" id="KW-1185">Reference proteome</keyword>
<dbReference type="Proteomes" id="UP000276776">
    <property type="component" value="Unassembled WGS sequence"/>
</dbReference>
<evidence type="ECO:0000313" key="4">
    <source>
        <dbReference type="WBParaSite" id="TCLT_0001058301-mRNA-1"/>
    </source>
</evidence>
<evidence type="ECO:0000259" key="1">
    <source>
        <dbReference type="PROSITE" id="PS50172"/>
    </source>
</evidence>
<dbReference type="OrthoDB" id="5876908at2759"/>
<dbReference type="PANTHER" id="PTHR14625:SF3">
    <property type="entry name" value="MICROCEPHALIN"/>
    <property type="match status" value="1"/>
</dbReference>
<dbReference type="SUPFAM" id="SSF52113">
    <property type="entry name" value="BRCT domain"/>
    <property type="match status" value="2"/>
</dbReference>
<reference evidence="2 3" key="2">
    <citation type="submission" date="2018-11" db="EMBL/GenBank/DDBJ databases">
        <authorList>
            <consortium name="Pathogen Informatics"/>
        </authorList>
    </citation>
    <scope>NUCLEOTIDE SEQUENCE [LARGE SCALE GENOMIC DNA]</scope>
</reference>
<feature type="domain" description="BRCT" evidence="1">
    <location>
        <begin position="364"/>
        <end position="421"/>
    </location>
</feature>
<evidence type="ECO:0000313" key="3">
    <source>
        <dbReference type="Proteomes" id="UP000276776"/>
    </source>
</evidence>
<reference evidence="4" key="1">
    <citation type="submission" date="2017-02" db="UniProtKB">
        <authorList>
            <consortium name="WormBaseParasite"/>
        </authorList>
    </citation>
    <scope>IDENTIFICATION</scope>
</reference>
<dbReference type="EMBL" id="UYYF01005184">
    <property type="protein sequence ID" value="VDN08272.1"/>
    <property type="molecule type" value="Genomic_DNA"/>
</dbReference>
<dbReference type="GO" id="GO:0000278">
    <property type="term" value="P:mitotic cell cycle"/>
    <property type="evidence" value="ECO:0007669"/>
    <property type="project" value="TreeGrafter"/>
</dbReference>
<dbReference type="PROSITE" id="PS50172">
    <property type="entry name" value="BRCT"/>
    <property type="match status" value="2"/>
</dbReference>
<dbReference type="InterPro" id="IPR022047">
    <property type="entry name" value="Microcephalin-like"/>
</dbReference>
<dbReference type="AlphaFoldDB" id="A0A0N5DBL9"/>
<evidence type="ECO:0000313" key="2">
    <source>
        <dbReference type="EMBL" id="VDN08272.1"/>
    </source>
</evidence>
<accession>A0A0N5DBL9</accession>
<protein>
    <submittedName>
        <fullName evidence="4">Microcephalin</fullName>
    </submittedName>
</protein>
<name>A0A0N5DBL9_THECL</name>
<organism evidence="4">
    <name type="scientific">Thelazia callipaeda</name>
    <name type="common">Oriental eyeworm</name>
    <name type="synonym">Parasitic nematode</name>
    <dbReference type="NCBI Taxonomy" id="103827"/>
    <lineage>
        <taxon>Eukaryota</taxon>
        <taxon>Metazoa</taxon>
        <taxon>Ecdysozoa</taxon>
        <taxon>Nematoda</taxon>
        <taxon>Chromadorea</taxon>
        <taxon>Rhabditida</taxon>
        <taxon>Spirurina</taxon>
        <taxon>Spiruromorpha</taxon>
        <taxon>Thelazioidea</taxon>
        <taxon>Thelaziidae</taxon>
        <taxon>Thelazia</taxon>
    </lineage>
</organism>
<dbReference type="PANTHER" id="PTHR14625">
    <property type="entry name" value="MICROCEPHALIN"/>
    <property type="match status" value="1"/>
</dbReference>
<dbReference type="WBParaSite" id="TCLT_0001058301-mRNA-1">
    <property type="protein sequence ID" value="TCLT_0001058301-mRNA-1"/>
    <property type="gene ID" value="TCLT_0001058301"/>
</dbReference>
<gene>
    <name evidence="2" type="ORF">TCLT_LOCUS10570</name>
</gene>
<sequence length="540" mass="60823">MTHLIFWNGRQETLDKVHLLEAKVYIISPHWVLKCFMNKTRADENPYLLYGINNLAIPIRFMAMGRTGIVKKQSISCRSSSSPSQSQLLHAIEMLSDQLTSKLTSPVSNQSIDPVEIISPIVDRVKRRLNEMNYSANYSSFTTSSSNEFRKTPSAVSVVNQNANSPSFKNVGGSRCSRIRNSRFSAYQITAQSESKGILRANRRHTISGITVFPDQSLQLNLTPISKNSSVKIMEGAKTEPSKRRDRSEIDFEQLAEYNPIRFHKHLLRRYGSVRAMQSSHLNADRMVGLFLLAIFIGKARPIVVRTRSSVLNALQNIPSSSEFVKKGKMAKKKHMISNIVLSGISKIEKETVFAITKKLGVLKIANDVDSCTRYVVSDEEGARTISVMRAVVKGIPIVTIEWAYRSLEMGGWLKGSDFLVPRWRKAHKSWLKGHMVRLFSSLGPFYVSAKCQPEAKHLLHFIKCCHGKITNSPSRAVISVAPMSEWDVIMELKKNNNTATTYITEQSLLGTLHKNSLYSICECKVDKSLPWRSSSSHEL</sequence>
<dbReference type="OMA" id="APENWEI"/>